<organism evidence="1 2">
    <name type="scientific">Methanococcoides vulcani</name>
    <dbReference type="NCBI Taxonomy" id="1353158"/>
    <lineage>
        <taxon>Archaea</taxon>
        <taxon>Methanobacteriati</taxon>
        <taxon>Methanobacteriota</taxon>
        <taxon>Stenosarchaea group</taxon>
        <taxon>Methanomicrobia</taxon>
        <taxon>Methanosarcinales</taxon>
        <taxon>Methanosarcinaceae</taxon>
        <taxon>Methanococcoides</taxon>
    </lineage>
</organism>
<reference evidence="2" key="1">
    <citation type="submission" date="2016-10" db="EMBL/GenBank/DDBJ databases">
        <authorList>
            <person name="Varghese N."/>
            <person name="Submissions S."/>
        </authorList>
    </citation>
    <scope>NUCLEOTIDE SEQUENCE [LARGE SCALE GENOMIC DNA]</scope>
    <source>
        <strain evidence="2">SLH 33</strain>
    </source>
</reference>
<dbReference type="AlphaFoldDB" id="A0A1H9ZIF3"/>
<accession>A0A1H9ZIF3</accession>
<name>A0A1H9ZIF3_9EURY</name>
<sequence>MWSFSKIDTGNLKAIADLESKLGITLIAFSDVGIKYADLNEDAAKEVKDLEKKLGLSLVALKA</sequence>
<dbReference type="Proteomes" id="UP000243338">
    <property type="component" value="Unassembled WGS sequence"/>
</dbReference>
<dbReference type="RefSeq" id="WP_091689651.1">
    <property type="nucleotide sequence ID" value="NZ_CAAGSJ010000015.1"/>
</dbReference>
<evidence type="ECO:0000313" key="1">
    <source>
        <dbReference type="EMBL" id="SES81378.1"/>
    </source>
</evidence>
<protein>
    <submittedName>
        <fullName evidence="1">Uncharacterized protein</fullName>
    </submittedName>
</protein>
<dbReference type="OrthoDB" id="141684at2157"/>
<gene>
    <name evidence="1" type="ORF">SAMN04488587_1158</name>
</gene>
<proteinExistence type="predicted"/>
<dbReference type="STRING" id="1353158.SAMN04488587_1158"/>
<dbReference type="EMBL" id="FOHQ01000002">
    <property type="protein sequence ID" value="SES81378.1"/>
    <property type="molecule type" value="Genomic_DNA"/>
</dbReference>
<keyword evidence="2" id="KW-1185">Reference proteome</keyword>
<evidence type="ECO:0000313" key="2">
    <source>
        <dbReference type="Proteomes" id="UP000243338"/>
    </source>
</evidence>